<keyword evidence="8" id="KW-1185">Reference proteome</keyword>
<feature type="compositionally biased region" description="Acidic residues" evidence="6">
    <location>
        <begin position="232"/>
        <end position="241"/>
    </location>
</feature>
<proteinExistence type="predicted"/>
<dbReference type="PANTHER" id="PTHR12442">
    <property type="entry name" value="DYNEIN INTERMEDIATE CHAIN"/>
    <property type="match status" value="1"/>
</dbReference>
<evidence type="ECO:0000313" key="7">
    <source>
        <dbReference type="EMBL" id="CAF0744585.1"/>
    </source>
</evidence>
<dbReference type="AlphaFoldDB" id="A0A813NW26"/>
<dbReference type="GO" id="GO:0005868">
    <property type="term" value="C:cytoplasmic dynein complex"/>
    <property type="evidence" value="ECO:0007669"/>
    <property type="project" value="TreeGrafter"/>
</dbReference>
<dbReference type="InterPro" id="IPR015943">
    <property type="entry name" value="WD40/YVTN_repeat-like_dom_sf"/>
</dbReference>
<feature type="coiled-coil region" evidence="5">
    <location>
        <begin position="1"/>
        <end position="40"/>
    </location>
</feature>
<protein>
    <submittedName>
        <fullName evidence="7">Uncharacterized protein</fullName>
    </submittedName>
</protein>
<keyword evidence="3" id="KW-0853">WD repeat</keyword>
<gene>
    <name evidence="7" type="ORF">OXX778_LOCUS3579</name>
</gene>
<feature type="compositionally biased region" description="Low complexity" evidence="6">
    <location>
        <begin position="210"/>
        <end position="224"/>
    </location>
</feature>
<dbReference type="OrthoDB" id="4189at2759"/>
<dbReference type="Gene3D" id="2.130.10.10">
    <property type="entry name" value="YVTN repeat-like/Quinoprotein amine dehydrogenase"/>
    <property type="match status" value="2"/>
</dbReference>
<feature type="compositionally biased region" description="Basic and acidic residues" evidence="6">
    <location>
        <begin position="242"/>
        <end position="251"/>
    </location>
</feature>
<comment type="subcellular location">
    <subcellularLocation>
        <location evidence="1">Cytoplasm</location>
    </subcellularLocation>
</comment>
<keyword evidence="4" id="KW-0677">Repeat</keyword>
<evidence type="ECO:0000256" key="2">
    <source>
        <dbReference type="ARBA" id="ARBA00022490"/>
    </source>
</evidence>
<evidence type="ECO:0000256" key="1">
    <source>
        <dbReference type="ARBA" id="ARBA00004496"/>
    </source>
</evidence>
<evidence type="ECO:0000256" key="5">
    <source>
        <dbReference type="SAM" id="Coils"/>
    </source>
</evidence>
<keyword evidence="5" id="KW-0175">Coiled coil</keyword>
<dbReference type="InterPro" id="IPR036322">
    <property type="entry name" value="WD40_repeat_dom_sf"/>
</dbReference>
<dbReference type="SUPFAM" id="SSF50978">
    <property type="entry name" value="WD40 repeat-like"/>
    <property type="match status" value="1"/>
</dbReference>
<comment type="caution">
    <text evidence="7">The sequence shown here is derived from an EMBL/GenBank/DDBJ whole genome shotgun (WGS) entry which is preliminary data.</text>
</comment>
<dbReference type="EMBL" id="CAJNOC010000320">
    <property type="protein sequence ID" value="CAF0744585.1"/>
    <property type="molecule type" value="Genomic_DNA"/>
</dbReference>
<dbReference type="Proteomes" id="UP000663879">
    <property type="component" value="Unassembled WGS sequence"/>
</dbReference>
<evidence type="ECO:0000256" key="3">
    <source>
        <dbReference type="ARBA" id="ARBA00022574"/>
    </source>
</evidence>
<keyword evidence="2" id="KW-0963">Cytoplasm</keyword>
<sequence>MSDIKNELMKKKALLEEYKKRKKEKELNKQNQETLAINNNNNFENLNADEILLKCGVVSQSVYPTPSSSSMSLISYSSSANSLHNLTSKSKNRLSLDHETINKRIEKLNLKSEVDLNKIDILPVEKIRYAKETQTKVSLFDESSHPDDEDLGNMADSSQNTPVKSNNKNKKKPQPLAFYEDVFVYDTFQWEDEFTPFNDVNTHHHHHHSNNNLNSKSSNQKNNKFYLGNENQDSDIYDDEDTHYGENDDKLDEKKSSLNHIDFNEFLSFMVQKRPIVERALRQNESNIFVDYTTSLLDDKKDEDQQNTIKIQLKKTFNMPDKQTSSSIITCLDWSLQYSELLLCSYDNLSSSNLDDMNDSEALVALWNAKSDQKLPQQTFSSTSLVTSCIFSPFHPSLIVGSTYSGQIVMWDVRSNKRTPVQRSSLSITSHVNPVYCVKVLQSQSLVSISNDGKLCTWSLENLNTPIESVDLVLKQPANRQVYASCLDFQTQCQNDEPQTSSNLQRNAIVGAEDGLCHSLSMNNKFGLNQTFEGHFGPVTSVNCFSQCSSDYNTQPYSVNEQLSKLFLTSSFDSTIRLWNMTENTSPVYTFESNGDYIYDAGWSPINPALFATVDGSGRLDFWNLNKETEAPTASIDIDNRTRSLNKLKWSRKGTEIAVGDDHGEMRIYEISENFARPSSDEYENLLKTLDNLKKLNQESINFNLNLNSTNDSTNYLNYLIESFR</sequence>
<feature type="region of interest" description="Disordered" evidence="6">
    <location>
        <begin position="201"/>
        <end position="251"/>
    </location>
</feature>
<dbReference type="InterPro" id="IPR050687">
    <property type="entry name" value="Dynein_IC"/>
</dbReference>
<dbReference type="PANTHER" id="PTHR12442:SF22">
    <property type="entry name" value="CYTOPLASMIC DYNEIN 1 INTERMEDIATE CHAIN-RELATED"/>
    <property type="match status" value="1"/>
</dbReference>
<reference evidence="7" key="1">
    <citation type="submission" date="2021-02" db="EMBL/GenBank/DDBJ databases">
        <authorList>
            <person name="Nowell W R."/>
        </authorList>
    </citation>
    <scope>NUCLEOTIDE SEQUENCE</scope>
    <source>
        <strain evidence="7">Ploen Becks lab</strain>
    </source>
</reference>
<accession>A0A813NW26</accession>
<dbReference type="Pfam" id="PF00400">
    <property type="entry name" value="WD40"/>
    <property type="match status" value="2"/>
</dbReference>
<dbReference type="GO" id="GO:0045503">
    <property type="term" value="F:dynein light chain binding"/>
    <property type="evidence" value="ECO:0007669"/>
    <property type="project" value="TreeGrafter"/>
</dbReference>
<dbReference type="SMART" id="SM00320">
    <property type="entry name" value="WD40"/>
    <property type="match status" value="6"/>
</dbReference>
<feature type="region of interest" description="Disordered" evidence="6">
    <location>
        <begin position="138"/>
        <end position="172"/>
    </location>
</feature>
<evidence type="ECO:0000313" key="8">
    <source>
        <dbReference type="Proteomes" id="UP000663879"/>
    </source>
</evidence>
<evidence type="ECO:0000256" key="4">
    <source>
        <dbReference type="ARBA" id="ARBA00022737"/>
    </source>
</evidence>
<dbReference type="GO" id="GO:0010970">
    <property type="term" value="P:transport along microtubule"/>
    <property type="evidence" value="ECO:0007669"/>
    <property type="project" value="TreeGrafter"/>
</dbReference>
<evidence type="ECO:0000256" key="6">
    <source>
        <dbReference type="SAM" id="MobiDB-lite"/>
    </source>
</evidence>
<name>A0A813NW26_9BILA</name>
<dbReference type="GO" id="GO:0005737">
    <property type="term" value="C:cytoplasm"/>
    <property type="evidence" value="ECO:0007669"/>
    <property type="project" value="UniProtKB-SubCell"/>
</dbReference>
<dbReference type="GO" id="GO:0045504">
    <property type="term" value="F:dynein heavy chain binding"/>
    <property type="evidence" value="ECO:0007669"/>
    <property type="project" value="TreeGrafter"/>
</dbReference>
<dbReference type="InterPro" id="IPR001680">
    <property type="entry name" value="WD40_rpt"/>
</dbReference>
<organism evidence="7 8">
    <name type="scientific">Brachionus calyciflorus</name>
    <dbReference type="NCBI Taxonomy" id="104777"/>
    <lineage>
        <taxon>Eukaryota</taxon>
        <taxon>Metazoa</taxon>
        <taxon>Spiralia</taxon>
        <taxon>Gnathifera</taxon>
        <taxon>Rotifera</taxon>
        <taxon>Eurotatoria</taxon>
        <taxon>Monogononta</taxon>
        <taxon>Pseudotrocha</taxon>
        <taxon>Ploima</taxon>
        <taxon>Brachionidae</taxon>
        <taxon>Brachionus</taxon>
    </lineage>
</organism>